<protein>
    <recommendedName>
        <fullName evidence="3">DUF6535 domain-containing protein</fullName>
    </recommendedName>
</protein>
<keyword evidence="2" id="KW-1133">Transmembrane helix</keyword>
<evidence type="ECO:0000313" key="5">
    <source>
        <dbReference type="Proteomes" id="UP001385951"/>
    </source>
</evidence>
<feature type="compositionally biased region" description="Polar residues" evidence="1">
    <location>
        <begin position="1191"/>
        <end position="1207"/>
    </location>
</feature>
<feature type="region of interest" description="Disordered" evidence="1">
    <location>
        <begin position="1230"/>
        <end position="1256"/>
    </location>
</feature>
<dbReference type="EMBL" id="JASBNA010000001">
    <property type="protein sequence ID" value="KAK7696388.1"/>
    <property type="molecule type" value="Genomic_DNA"/>
</dbReference>
<keyword evidence="2" id="KW-0472">Membrane</keyword>
<name>A0AAW0GS25_9APHY</name>
<accession>A0AAW0GS25</accession>
<proteinExistence type="predicted"/>
<keyword evidence="5" id="KW-1185">Reference proteome</keyword>
<gene>
    <name evidence="4" type="ORF">QCA50_001042</name>
</gene>
<sequence length="1275" mass="142744">MENPDRVLSLDYVDARNASTVWSTMSTAIRKMDEVKIKGYKEDIDTLLVLAGLLSGVTASFLVDSYKSLQPNPDDLTNQLLAQIVAQLNGTVVPPPLPFQTPNWAIQVNILWIASLIFSVITASLGILVKQWLKEFLSANDVATSPQAQLRIRFFRHPALRSWKVLEFVAVLPMLLQLALGLFLLGLCFFSSAIHSSIRNTSVPLVSLWIVIFVLVTLAPAFSPRCPYKTTFLKAPMRSLRKSLSKWDIFRALYVNSAQGVDEIHVRNISLNQDATLRSVDDGDQLEIDLVHTQGQEPEGDKSGSTLFEEEDAALDDQADLNILFKVGANLHDERIISTLFIKSFLGSNPEPPDVIDFILRVLGNLRQNPVDVDDVSAIIDLRHLPFEVWSIIIQTVTAILKKEVDVQHNHDSELVKWTDWMEDAVTLLLSLASHPLPTEGVGLLSHLFTFDPLSTIAVVSSKLSLEEITFKLVHVHLLRSFRSVVSTFNSQERECHTNKLLRQRKFPGITEQQERWIEHVRWYLLESSVEEAGFPLLHTYHKVGPPVSRMMSLLVRLLTNQYHLKRQQRSQLNTIVDLRTLPADDWSVVVKIASATILFEFTGVEEQSMSSPHVLEFSHSVTSAFLVLLSPSKHGMPYEGLNALCKLLVTSTETCMNILLTKIQDNSMLDHVVLRLSNALQLSEDLQVLSVTQFLWSRYQRFKWYTVSDVDDTVETASPSARLMESLLRSRANDILCLFTAESRRLDNYTSHTMRFTYKLVSHVLQVPFSELGKGPVPDLSVMDVKAWQGLTSMLASLLEKEVQLSTQRSPYPPWVQDALRLALSLLTYQEPCPYEYRHWFKRFLDDTRNTDLVVDVIFPKTSVVSALYRNLCFAFELSSAENMLDCIGSLLSKRFCRCTVDQRHSSTLIEVLGAHAADITSIALEAVTKHLMAIVNNSFRSMFLTFHPAQSQVIASVLFSPQFSAAASSESAATRKSWLTDHLNLPDHIHALLHLLSADPGFGEPQLTTIVQITLNVIIDDGYVTLLHKLVRALGNHMVQCDASSPLNIPVICAFLADLCEAHVLYHLDHNPVTSTKEILRHWQYVWFSFAVAFNTSCSASHASKCLDRLQKLQTAMNAYAHRLYSDWIIPYHLILVLNNAAGVTSSIDDASVDFWHDSAIHSSSNSLDDIITDSDESLDSSDTTTTLPSRQSSSTTLPGTLNEDSLVASTSNPILYHAEEMLRSESSLGLSGLESDAPTDFKAQIPLPDSATPSIDLSSLYWHPSADVLPDN</sequence>
<dbReference type="Pfam" id="PF20153">
    <property type="entry name" value="DUF6535"/>
    <property type="match status" value="1"/>
</dbReference>
<comment type="caution">
    <text evidence="4">The sequence shown here is derived from an EMBL/GenBank/DDBJ whole genome shotgun (WGS) entry which is preliminary data.</text>
</comment>
<dbReference type="Proteomes" id="UP001385951">
    <property type="component" value="Unassembled WGS sequence"/>
</dbReference>
<evidence type="ECO:0000259" key="3">
    <source>
        <dbReference type="Pfam" id="PF20153"/>
    </source>
</evidence>
<reference evidence="4 5" key="1">
    <citation type="submission" date="2022-09" db="EMBL/GenBank/DDBJ databases">
        <authorList>
            <person name="Palmer J.M."/>
        </authorList>
    </citation>
    <scope>NUCLEOTIDE SEQUENCE [LARGE SCALE GENOMIC DNA]</scope>
    <source>
        <strain evidence="4 5">DSM 7382</strain>
    </source>
</reference>
<dbReference type="InterPro" id="IPR045338">
    <property type="entry name" value="DUF6535"/>
</dbReference>
<feature type="transmembrane region" description="Helical" evidence="2">
    <location>
        <begin position="202"/>
        <end position="222"/>
    </location>
</feature>
<organism evidence="4 5">
    <name type="scientific">Cerrena zonata</name>
    <dbReference type="NCBI Taxonomy" id="2478898"/>
    <lineage>
        <taxon>Eukaryota</taxon>
        <taxon>Fungi</taxon>
        <taxon>Dikarya</taxon>
        <taxon>Basidiomycota</taxon>
        <taxon>Agaricomycotina</taxon>
        <taxon>Agaricomycetes</taxon>
        <taxon>Polyporales</taxon>
        <taxon>Cerrenaceae</taxon>
        <taxon>Cerrena</taxon>
    </lineage>
</organism>
<feature type="transmembrane region" description="Helical" evidence="2">
    <location>
        <begin position="168"/>
        <end position="190"/>
    </location>
</feature>
<evidence type="ECO:0000313" key="4">
    <source>
        <dbReference type="EMBL" id="KAK7696388.1"/>
    </source>
</evidence>
<feature type="transmembrane region" description="Helical" evidence="2">
    <location>
        <begin position="110"/>
        <end position="129"/>
    </location>
</feature>
<feature type="region of interest" description="Disordered" evidence="1">
    <location>
        <begin position="1175"/>
        <end position="1207"/>
    </location>
</feature>
<evidence type="ECO:0000256" key="2">
    <source>
        <dbReference type="SAM" id="Phobius"/>
    </source>
</evidence>
<keyword evidence="2" id="KW-0812">Transmembrane</keyword>
<dbReference type="AlphaFoldDB" id="A0AAW0GS25"/>
<feature type="domain" description="DUF6535" evidence="3">
    <location>
        <begin position="22"/>
        <end position="191"/>
    </location>
</feature>
<evidence type="ECO:0000256" key="1">
    <source>
        <dbReference type="SAM" id="MobiDB-lite"/>
    </source>
</evidence>